<dbReference type="InterPro" id="IPR029068">
    <property type="entry name" value="Glyas_Bleomycin-R_OHBP_Dase"/>
</dbReference>
<evidence type="ECO:0000313" key="3">
    <source>
        <dbReference type="Proteomes" id="UP000746471"/>
    </source>
</evidence>
<gene>
    <name evidence="2" type="ORF">KHM83_14805</name>
</gene>
<organism evidence="2 3">
    <name type="scientific">Fusibacter paucivorans</name>
    <dbReference type="NCBI Taxonomy" id="76009"/>
    <lineage>
        <taxon>Bacteria</taxon>
        <taxon>Bacillati</taxon>
        <taxon>Bacillota</taxon>
        <taxon>Clostridia</taxon>
        <taxon>Eubacteriales</taxon>
        <taxon>Eubacteriales Family XII. Incertae Sedis</taxon>
        <taxon>Fusibacter</taxon>
    </lineage>
</organism>
<sequence length="159" mass="18286">MKYISTLIVVKDIEKAKAFYQEVLGLEIISDFGANVTLTGGVALQTLDTWQTFIHKEESAITFGSNAAEIYFEEDHLDDFIERLNAMDHIDYVHPLIEHAWGQRVVRFYDLDHHMIEVGENMLFVIKRFINTGLSIEETASRMDVPVDYITKMLGTEIK</sequence>
<proteinExistence type="predicted"/>
<reference evidence="2 3" key="1">
    <citation type="submission" date="2021-05" db="EMBL/GenBank/DDBJ databases">
        <title>Fusibacter ferrireducens sp. nov., an anaerobic, sulfur- and Fe-reducing bacterium isolated from the mangrove sediment.</title>
        <authorList>
            <person name="Qiu D."/>
        </authorList>
    </citation>
    <scope>NUCLEOTIDE SEQUENCE [LARGE SCALE GENOMIC DNA]</scope>
    <source>
        <strain evidence="2 3">DSM 12116</strain>
    </source>
</reference>
<keyword evidence="3" id="KW-1185">Reference proteome</keyword>
<dbReference type="Proteomes" id="UP000746471">
    <property type="component" value="Unassembled WGS sequence"/>
</dbReference>
<protein>
    <submittedName>
        <fullName evidence="2">VOC family protein</fullName>
    </submittedName>
</protein>
<evidence type="ECO:0000313" key="2">
    <source>
        <dbReference type="EMBL" id="MBS7527953.1"/>
    </source>
</evidence>
<dbReference type="RefSeq" id="WP_213237815.1">
    <property type="nucleotide sequence ID" value="NZ_JAHBCL010000028.1"/>
</dbReference>
<name>A0ABS5PS22_9FIRM</name>
<dbReference type="Pfam" id="PF12681">
    <property type="entry name" value="Glyoxalase_2"/>
    <property type="match status" value="1"/>
</dbReference>
<dbReference type="InterPro" id="IPR025870">
    <property type="entry name" value="Glyoxalase-like_dom"/>
</dbReference>
<dbReference type="Gene3D" id="3.10.180.10">
    <property type="entry name" value="2,3-Dihydroxybiphenyl 1,2-Dioxygenase, domain 1"/>
    <property type="match status" value="1"/>
</dbReference>
<accession>A0ABS5PS22</accession>
<evidence type="ECO:0000259" key="1">
    <source>
        <dbReference type="PROSITE" id="PS51819"/>
    </source>
</evidence>
<feature type="domain" description="VOC" evidence="1">
    <location>
        <begin position="1"/>
        <end position="121"/>
    </location>
</feature>
<dbReference type="PROSITE" id="PS51819">
    <property type="entry name" value="VOC"/>
    <property type="match status" value="1"/>
</dbReference>
<dbReference type="SUPFAM" id="SSF54593">
    <property type="entry name" value="Glyoxalase/Bleomycin resistance protein/Dihydroxybiphenyl dioxygenase"/>
    <property type="match status" value="1"/>
</dbReference>
<dbReference type="EMBL" id="JAHBCL010000028">
    <property type="protein sequence ID" value="MBS7527953.1"/>
    <property type="molecule type" value="Genomic_DNA"/>
</dbReference>
<comment type="caution">
    <text evidence="2">The sequence shown here is derived from an EMBL/GenBank/DDBJ whole genome shotgun (WGS) entry which is preliminary data.</text>
</comment>
<dbReference type="InterPro" id="IPR037523">
    <property type="entry name" value="VOC_core"/>
</dbReference>